<dbReference type="EMBL" id="NNAY01003203">
    <property type="protein sequence ID" value="OXU19803.1"/>
    <property type="molecule type" value="Genomic_DNA"/>
</dbReference>
<keyword evidence="2" id="KW-1185">Reference proteome</keyword>
<dbReference type="AlphaFoldDB" id="A0A232EN54"/>
<protein>
    <submittedName>
        <fullName evidence="1">Uncharacterized protein</fullName>
    </submittedName>
</protein>
<evidence type="ECO:0000313" key="1">
    <source>
        <dbReference type="EMBL" id="OXU19803.1"/>
    </source>
</evidence>
<name>A0A232EN54_9HYME</name>
<reference evidence="1 2" key="1">
    <citation type="journal article" date="2017" name="Curr. Biol.">
        <title>The Evolution of Venom by Co-option of Single-Copy Genes.</title>
        <authorList>
            <person name="Martinson E.O."/>
            <person name="Mrinalini"/>
            <person name="Kelkar Y.D."/>
            <person name="Chang C.H."/>
            <person name="Werren J.H."/>
        </authorList>
    </citation>
    <scope>NUCLEOTIDE SEQUENCE [LARGE SCALE GENOMIC DNA]</scope>
    <source>
        <strain evidence="1 2">Alberta</strain>
        <tissue evidence="1">Whole body</tissue>
    </source>
</reference>
<accession>A0A232EN54</accession>
<evidence type="ECO:0000313" key="2">
    <source>
        <dbReference type="Proteomes" id="UP000215335"/>
    </source>
</evidence>
<dbReference type="Proteomes" id="UP000215335">
    <property type="component" value="Unassembled WGS sequence"/>
</dbReference>
<dbReference type="Pfam" id="PF24664">
    <property type="entry name" value="Monjiviricetes_fusion"/>
    <property type="match status" value="2"/>
</dbReference>
<proteinExistence type="predicted"/>
<organism evidence="1 2">
    <name type="scientific">Trichomalopsis sarcophagae</name>
    <dbReference type="NCBI Taxonomy" id="543379"/>
    <lineage>
        <taxon>Eukaryota</taxon>
        <taxon>Metazoa</taxon>
        <taxon>Ecdysozoa</taxon>
        <taxon>Arthropoda</taxon>
        <taxon>Hexapoda</taxon>
        <taxon>Insecta</taxon>
        <taxon>Pterygota</taxon>
        <taxon>Neoptera</taxon>
        <taxon>Endopterygota</taxon>
        <taxon>Hymenoptera</taxon>
        <taxon>Apocrita</taxon>
        <taxon>Proctotrupomorpha</taxon>
        <taxon>Chalcidoidea</taxon>
        <taxon>Pteromalidae</taxon>
        <taxon>Pteromalinae</taxon>
        <taxon>Trichomalopsis</taxon>
    </lineage>
</organism>
<gene>
    <name evidence="1" type="ORF">TSAR_006719</name>
</gene>
<dbReference type="STRING" id="543379.A0A232EN54"/>
<comment type="caution">
    <text evidence="1">The sequence shown here is derived from an EMBL/GenBank/DDBJ whole genome shotgun (WGS) entry which is preliminary data.</text>
</comment>
<sequence>MQEGGYTIIADTSEESIKKGTAKEHDPYGQWNDVVVQGHVEILLTNYYATVNPLPDDTCGGKKDTILYEGYTNKRNKKRSDCVTYILETQILTFSLTSIVDLKVYGHNLLRTEHPKLFILENPSVQAPDAFAFRLMKEPGYMTVTEGEVVHLIKCLQVEVQRRDIRQCYQLPVFRGTRPLFLSPRTRILTKTDTQISCSGAMPPMFNVGLN</sequence>